<accession>B1YDG1</accession>
<dbReference type="Proteomes" id="UP000001694">
    <property type="component" value="Chromosome"/>
</dbReference>
<dbReference type="STRING" id="444157.Tneu_0887"/>
<sequence>MHLYAKTAYIAAVARGVECRFEDGDLKRAAWLLAKLMDRVGRALKSRYYTYTGPLEVVEEAVRYRPYVSPTSTVEITLSGGRAAVVGGEFRRRFRTDVDVGGVLKKYIELLASCRGDETRLGDV</sequence>
<evidence type="ECO:0000313" key="2">
    <source>
        <dbReference type="Proteomes" id="UP000001694"/>
    </source>
</evidence>
<evidence type="ECO:0000313" key="1">
    <source>
        <dbReference type="EMBL" id="ACB39824.1"/>
    </source>
</evidence>
<dbReference type="AlphaFoldDB" id="B1YDG1"/>
<reference evidence="1" key="1">
    <citation type="submission" date="2008-03" db="EMBL/GenBank/DDBJ databases">
        <title>Complete sequence of Thermoproteus neutrophilus V24Sta.</title>
        <authorList>
            <consortium name="US DOE Joint Genome Institute"/>
            <person name="Copeland A."/>
            <person name="Lucas S."/>
            <person name="Lapidus A."/>
            <person name="Glavina del Rio T."/>
            <person name="Dalin E."/>
            <person name="Tice H."/>
            <person name="Bruce D."/>
            <person name="Goodwin L."/>
            <person name="Pitluck S."/>
            <person name="Sims D."/>
            <person name="Brettin T."/>
            <person name="Detter J.C."/>
            <person name="Han C."/>
            <person name="Kuske C.R."/>
            <person name="Schmutz J."/>
            <person name="Larimer F."/>
            <person name="Land M."/>
            <person name="Hauser L."/>
            <person name="Kyrpides N."/>
            <person name="Mikhailova N."/>
            <person name="Biddle J.F."/>
            <person name="Zhang Z."/>
            <person name="Fitz-Gibbon S.T."/>
            <person name="Lowe T.M."/>
            <person name="Saltikov C."/>
            <person name="House C.H."/>
            <person name="Richardson P."/>
        </authorList>
    </citation>
    <scope>NUCLEOTIDE SEQUENCE [LARGE SCALE GENOMIC DNA]</scope>
    <source>
        <strain evidence="1">V24Sta</strain>
    </source>
</reference>
<protein>
    <submittedName>
        <fullName evidence="1">Uncharacterized protein</fullName>
    </submittedName>
</protein>
<dbReference type="eggNOG" id="arCOG05699">
    <property type="taxonomic scope" value="Archaea"/>
</dbReference>
<name>B1YDG1_PYRNV</name>
<keyword evidence="2" id="KW-1185">Reference proteome</keyword>
<organism evidence="1 2">
    <name type="scientific">Pyrobaculum neutrophilum (strain DSM 2338 / JCM 9278 / NBRC 100436 / V24Sta)</name>
    <name type="common">Thermoproteus neutrophilus</name>
    <dbReference type="NCBI Taxonomy" id="444157"/>
    <lineage>
        <taxon>Archaea</taxon>
        <taxon>Thermoproteota</taxon>
        <taxon>Thermoprotei</taxon>
        <taxon>Thermoproteales</taxon>
        <taxon>Thermoproteaceae</taxon>
        <taxon>Pyrobaculum</taxon>
    </lineage>
</organism>
<proteinExistence type="predicted"/>
<dbReference type="HOGENOM" id="CLU_1821093_0_0_2"/>
<dbReference type="KEGG" id="tne:Tneu_0887"/>
<dbReference type="EMBL" id="CP001014">
    <property type="protein sequence ID" value="ACB39824.1"/>
    <property type="molecule type" value="Genomic_DNA"/>
</dbReference>
<gene>
    <name evidence="1" type="ordered locus">Tneu_0887</name>
</gene>